<dbReference type="Gene3D" id="3.30.160.60">
    <property type="entry name" value="Classic Zinc Finger"/>
    <property type="match status" value="1"/>
</dbReference>
<keyword evidence="5" id="KW-1185">Reference proteome</keyword>
<dbReference type="PROSITE" id="PS50119">
    <property type="entry name" value="ZF_BBOX"/>
    <property type="match status" value="1"/>
</dbReference>
<evidence type="ECO:0000313" key="4">
    <source>
        <dbReference type="EMBL" id="KAH8021210.1"/>
    </source>
</evidence>
<feature type="region of interest" description="Disordered" evidence="2">
    <location>
        <begin position="73"/>
        <end position="93"/>
    </location>
</feature>
<dbReference type="GO" id="GO:0008270">
    <property type="term" value="F:zinc ion binding"/>
    <property type="evidence" value="ECO:0007669"/>
    <property type="project" value="UniProtKB-KW"/>
</dbReference>
<comment type="caution">
    <text evidence="4">The sequence shown here is derived from an EMBL/GenBank/DDBJ whole genome shotgun (WGS) entry which is preliminary data.</text>
</comment>
<dbReference type="AlphaFoldDB" id="A0A9J6DGV1"/>
<evidence type="ECO:0000259" key="3">
    <source>
        <dbReference type="PROSITE" id="PS50119"/>
    </source>
</evidence>
<keyword evidence="1" id="KW-0862">Zinc</keyword>
<dbReference type="Proteomes" id="UP000821866">
    <property type="component" value="Chromosome 7"/>
</dbReference>
<evidence type="ECO:0000256" key="1">
    <source>
        <dbReference type="PROSITE-ProRule" id="PRU00024"/>
    </source>
</evidence>
<reference evidence="4" key="2">
    <citation type="submission" date="2021-09" db="EMBL/GenBank/DDBJ databases">
        <authorList>
            <person name="Jia N."/>
            <person name="Wang J."/>
            <person name="Shi W."/>
            <person name="Du L."/>
            <person name="Sun Y."/>
            <person name="Zhan W."/>
            <person name="Jiang J."/>
            <person name="Wang Q."/>
            <person name="Zhang B."/>
            <person name="Ji P."/>
            <person name="Sakyi L.B."/>
            <person name="Cui X."/>
            <person name="Yuan T."/>
            <person name="Jiang B."/>
            <person name="Yang W."/>
            <person name="Lam T.T.-Y."/>
            <person name="Chang Q."/>
            <person name="Ding S."/>
            <person name="Wang X."/>
            <person name="Zhu J."/>
            <person name="Ruan X."/>
            <person name="Zhao L."/>
            <person name="Wei J."/>
            <person name="Que T."/>
            <person name="Du C."/>
            <person name="Cheng J."/>
            <person name="Dai P."/>
            <person name="Han X."/>
            <person name="Huang E."/>
            <person name="Gao Y."/>
            <person name="Liu J."/>
            <person name="Shao H."/>
            <person name="Ye R."/>
            <person name="Li L."/>
            <person name="Wei W."/>
            <person name="Wang X."/>
            <person name="Wang C."/>
            <person name="Huo Q."/>
            <person name="Li W."/>
            <person name="Guo W."/>
            <person name="Chen H."/>
            <person name="Chen S."/>
            <person name="Zhou L."/>
            <person name="Zhou L."/>
            <person name="Ni X."/>
            <person name="Tian J."/>
            <person name="Zhou Y."/>
            <person name="Sheng Y."/>
            <person name="Liu T."/>
            <person name="Pan Y."/>
            <person name="Xia L."/>
            <person name="Li J."/>
            <person name="Zhao F."/>
            <person name="Cao W."/>
        </authorList>
    </citation>
    <scope>NUCLEOTIDE SEQUENCE</scope>
    <source>
        <strain evidence="4">Rmic-2018</strain>
        <tissue evidence="4">Larvae</tissue>
    </source>
</reference>
<dbReference type="Pfam" id="PF00643">
    <property type="entry name" value="zf-B_box"/>
    <property type="match status" value="1"/>
</dbReference>
<proteinExistence type="predicted"/>
<dbReference type="EMBL" id="JABSTU010000009">
    <property type="protein sequence ID" value="KAH8021210.1"/>
    <property type="molecule type" value="Genomic_DNA"/>
</dbReference>
<dbReference type="SMART" id="SM00336">
    <property type="entry name" value="BBOX"/>
    <property type="match status" value="1"/>
</dbReference>
<evidence type="ECO:0000256" key="2">
    <source>
        <dbReference type="SAM" id="MobiDB-lite"/>
    </source>
</evidence>
<dbReference type="VEuPathDB" id="VectorBase:LOC119174384"/>
<keyword evidence="1" id="KW-0479">Metal-binding</keyword>
<protein>
    <recommendedName>
        <fullName evidence="3">B box-type domain-containing protein</fullName>
    </recommendedName>
</protein>
<gene>
    <name evidence="4" type="ORF">HPB51_013311</name>
</gene>
<organism evidence="4 5">
    <name type="scientific">Rhipicephalus microplus</name>
    <name type="common">Cattle tick</name>
    <name type="synonym">Boophilus microplus</name>
    <dbReference type="NCBI Taxonomy" id="6941"/>
    <lineage>
        <taxon>Eukaryota</taxon>
        <taxon>Metazoa</taxon>
        <taxon>Ecdysozoa</taxon>
        <taxon>Arthropoda</taxon>
        <taxon>Chelicerata</taxon>
        <taxon>Arachnida</taxon>
        <taxon>Acari</taxon>
        <taxon>Parasitiformes</taxon>
        <taxon>Ixodida</taxon>
        <taxon>Ixodoidea</taxon>
        <taxon>Ixodidae</taxon>
        <taxon>Rhipicephalinae</taxon>
        <taxon>Rhipicephalus</taxon>
        <taxon>Boophilus</taxon>
    </lineage>
</organism>
<evidence type="ECO:0000313" key="5">
    <source>
        <dbReference type="Proteomes" id="UP000821866"/>
    </source>
</evidence>
<reference evidence="4" key="1">
    <citation type="journal article" date="2020" name="Cell">
        <title>Large-Scale Comparative Analyses of Tick Genomes Elucidate Their Genetic Diversity and Vector Capacities.</title>
        <authorList>
            <consortium name="Tick Genome and Microbiome Consortium (TIGMIC)"/>
            <person name="Jia N."/>
            <person name="Wang J."/>
            <person name="Shi W."/>
            <person name="Du L."/>
            <person name="Sun Y."/>
            <person name="Zhan W."/>
            <person name="Jiang J.F."/>
            <person name="Wang Q."/>
            <person name="Zhang B."/>
            <person name="Ji P."/>
            <person name="Bell-Sakyi L."/>
            <person name="Cui X.M."/>
            <person name="Yuan T.T."/>
            <person name="Jiang B.G."/>
            <person name="Yang W.F."/>
            <person name="Lam T.T."/>
            <person name="Chang Q.C."/>
            <person name="Ding S.J."/>
            <person name="Wang X.J."/>
            <person name="Zhu J.G."/>
            <person name="Ruan X.D."/>
            <person name="Zhao L."/>
            <person name="Wei J.T."/>
            <person name="Ye R.Z."/>
            <person name="Que T.C."/>
            <person name="Du C.H."/>
            <person name="Zhou Y.H."/>
            <person name="Cheng J.X."/>
            <person name="Dai P.F."/>
            <person name="Guo W.B."/>
            <person name="Han X.H."/>
            <person name="Huang E.J."/>
            <person name="Li L.F."/>
            <person name="Wei W."/>
            <person name="Gao Y.C."/>
            <person name="Liu J.Z."/>
            <person name="Shao H.Z."/>
            <person name="Wang X."/>
            <person name="Wang C.C."/>
            <person name="Yang T.C."/>
            <person name="Huo Q.B."/>
            <person name="Li W."/>
            <person name="Chen H.Y."/>
            <person name="Chen S.E."/>
            <person name="Zhou L.G."/>
            <person name="Ni X.B."/>
            <person name="Tian J.H."/>
            <person name="Sheng Y."/>
            <person name="Liu T."/>
            <person name="Pan Y.S."/>
            <person name="Xia L.Y."/>
            <person name="Li J."/>
            <person name="Zhao F."/>
            <person name="Cao W.C."/>
        </authorList>
    </citation>
    <scope>NUCLEOTIDE SEQUENCE</scope>
    <source>
        <strain evidence="4">Rmic-2018</strain>
    </source>
</reference>
<dbReference type="SUPFAM" id="SSF57845">
    <property type="entry name" value="B-box zinc-binding domain"/>
    <property type="match status" value="1"/>
</dbReference>
<dbReference type="InterPro" id="IPR000315">
    <property type="entry name" value="Znf_B-box"/>
</dbReference>
<keyword evidence="1" id="KW-0863">Zinc-finger</keyword>
<name>A0A9J6DGV1_RHIMP</name>
<sequence>MEYALCGVHKRLREFYCTVDGEFICTFCVVVGEHKNHDAIPAAEQDFESIDENVRTCHEKAVEEMIAQVHDEDQPFSDECDDNTASAMVPPDRSAKEELSDAKILGRNHTSTATATSFDDDEAAHGVSAAPTPVTASQVMNSLDILRRFLGAHDDDVAMKLFTEWEQRILPLLV</sequence>
<accession>A0A9J6DGV1</accession>
<feature type="domain" description="B box-type" evidence="3">
    <location>
        <begin position="1"/>
        <end position="42"/>
    </location>
</feature>